<accession>A0A9N9AYU2</accession>
<evidence type="ECO:0000313" key="3">
    <source>
        <dbReference type="Proteomes" id="UP000789375"/>
    </source>
</evidence>
<dbReference type="AlphaFoldDB" id="A0A9N9AYU2"/>
<feature type="transmembrane region" description="Helical" evidence="1">
    <location>
        <begin position="93"/>
        <end position="113"/>
    </location>
</feature>
<protein>
    <submittedName>
        <fullName evidence="2">701_t:CDS:1</fullName>
    </submittedName>
</protein>
<dbReference type="Proteomes" id="UP000789375">
    <property type="component" value="Unassembled WGS sequence"/>
</dbReference>
<keyword evidence="1" id="KW-0812">Transmembrane</keyword>
<sequence length="223" mass="26080">MLYVIKETWMFLSFMILVMIEIAHSFLLLLEYPDYTNLTEKISSSTLFTGGSTDLKIQNDFDRTEDNPAKNFFTSFLSRYNWLKGDFLQQDTWNFWAVNVITFIGSILLVTILQNMFIAFMGGVYSKAYEKGRVALLRFRAESISDYEALDKIYFYPQSPEPKYIYYIGKSKKDDYSVDDDSSETEKENEEININQLKEINSKIDKLLDAIITADRQIMPKPR</sequence>
<organism evidence="2 3">
    <name type="scientific">Funneliformis mosseae</name>
    <name type="common">Endomycorrhizal fungus</name>
    <name type="synonym">Glomus mosseae</name>
    <dbReference type="NCBI Taxonomy" id="27381"/>
    <lineage>
        <taxon>Eukaryota</taxon>
        <taxon>Fungi</taxon>
        <taxon>Fungi incertae sedis</taxon>
        <taxon>Mucoromycota</taxon>
        <taxon>Glomeromycotina</taxon>
        <taxon>Glomeromycetes</taxon>
        <taxon>Glomerales</taxon>
        <taxon>Glomeraceae</taxon>
        <taxon>Funneliformis</taxon>
    </lineage>
</organism>
<reference evidence="2" key="1">
    <citation type="submission" date="2021-06" db="EMBL/GenBank/DDBJ databases">
        <authorList>
            <person name="Kallberg Y."/>
            <person name="Tangrot J."/>
            <person name="Rosling A."/>
        </authorList>
    </citation>
    <scope>NUCLEOTIDE SEQUENCE</scope>
    <source>
        <strain evidence="2">87-6 pot B 2015</strain>
    </source>
</reference>
<feature type="transmembrane region" description="Helical" evidence="1">
    <location>
        <begin position="9"/>
        <end position="30"/>
    </location>
</feature>
<name>A0A9N9AYU2_FUNMO</name>
<keyword evidence="1" id="KW-0472">Membrane</keyword>
<comment type="caution">
    <text evidence="2">The sequence shown here is derived from an EMBL/GenBank/DDBJ whole genome shotgun (WGS) entry which is preliminary data.</text>
</comment>
<keyword evidence="1" id="KW-1133">Transmembrane helix</keyword>
<evidence type="ECO:0000313" key="2">
    <source>
        <dbReference type="EMBL" id="CAG8548643.1"/>
    </source>
</evidence>
<evidence type="ECO:0000256" key="1">
    <source>
        <dbReference type="SAM" id="Phobius"/>
    </source>
</evidence>
<dbReference type="EMBL" id="CAJVPP010001317">
    <property type="protein sequence ID" value="CAG8548643.1"/>
    <property type="molecule type" value="Genomic_DNA"/>
</dbReference>
<keyword evidence="3" id="KW-1185">Reference proteome</keyword>
<gene>
    <name evidence="2" type="ORF">FMOSSE_LOCUS6350</name>
</gene>
<proteinExistence type="predicted"/>